<comment type="caution">
    <text evidence="3">The sequence shown here is derived from an EMBL/GenBank/DDBJ whole genome shotgun (WGS) entry which is preliminary data.</text>
</comment>
<dbReference type="EMBL" id="DXFQ01000088">
    <property type="protein sequence ID" value="HIX19963.1"/>
    <property type="molecule type" value="Genomic_DNA"/>
</dbReference>
<organism evidence="3 4">
    <name type="scientific">Candidatus Akkermansia intestinigallinarum</name>
    <dbReference type="NCBI Taxonomy" id="2838431"/>
    <lineage>
        <taxon>Bacteria</taxon>
        <taxon>Pseudomonadati</taxon>
        <taxon>Verrucomicrobiota</taxon>
        <taxon>Verrucomicrobiia</taxon>
        <taxon>Verrucomicrobiales</taxon>
        <taxon>Akkermansiaceae</taxon>
        <taxon>Akkermansia</taxon>
    </lineage>
</organism>
<dbReference type="PROSITE" id="PS50980">
    <property type="entry name" value="COA_CT_NTER"/>
    <property type="match status" value="1"/>
</dbReference>
<feature type="domain" description="CoA carboxyltransferase N-terminal" evidence="1">
    <location>
        <begin position="4"/>
        <end position="261"/>
    </location>
</feature>
<reference evidence="3" key="1">
    <citation type="journal article" date="2021" name="PeerJ">
        <title>Extensive microbial diversity within the chicken gut microbiome revealed by metagenomics and culture.</title>
        <authorList>
            <person name="Gilroy R."/>
            <person name="Ravi A."/>
            <person name="Getino M."/>
            <person name="Pursley I."/>
            <person name="Horton D.L."/>
            <person name="Alikhan N.F."/>
            <person name="Baker D."/>
            <person name="Gharbi K."/>
            <person name="Hall N."/>
            <person name="Watson M."/>
            <person name="Adriaenssens E.M."/>
            <person name="Foster-Nyarko E."/>
            <person name="Jarju S."/>
            <person name="Secka A."/>
            <person name="Antonio M."/>
            <person name="Oren A."/>
            <person name="Chaudhuri R.R."/>
            <person name="La Ragione R."/>
            <person name="Hildebrand F."/>
            <person name="Pallen M.J."/>
        </authorList>
    </citation>
    <scope>NUCLEOTIDE SEQUENCE</scope>
    <source>
        <strain evidence="3">14975</strain>
    </source>
</reference>
<gene>
    <name evidence="3" type="ORF">H9862_05080</name>
</gene>
<dbReference type="PRINTS" id="PR01070">
    <property type="entry name" value="ACCCTRFRASEB"/>
</dbReference>
<dbReference type="GO" id="GO:0003989">
    <property type="term" value="F:acetyl-CoA carboxylase activity"/>
    <property type="evidence" value="ECO:0007669"/>
    <property type="project" value="InterPro"/>
</dbReference>
<accession>A0A9D1VBE1</accession>
<dbReference type="InterPro" id="IPR034733">
    <property type="entry name" value="AcCoA_carboxyl_beta"/>
</dbReference>
<name>A0A9D1VBE1_9BACT</name>
<dbReference type="GO" id="GO:0004658">
    <property type="term" value="F:propionyl-CoA carboxylase activity"/>
    <property type="evidence" value="ECO:0007669"/>
    <property type="project" value="TreeGrafter"/>
</dbReference>
<dbReference type="AlphaFoldDB" id="A0A9D1VBE1"/>
<reference evidence="3" key="2">
    <citation type="submission" date="2021-04" db="EMBL/GenBank/DDBJ databases">
        <authorList>
            <person name="Gilroy R."/>
        </authorList>
    </citation>
    <scope>NUCLEOTIDE SEQUENCE</scope>
    <source>
        <strain evidence="3">14975</strain>
    </source>
</reference>
<dbReference type="GO" id="GO:0006633">
    <property type="term" value="P:fatty acid biosynthetic process"/>
    <property type="evidence" value="ECO:0007669"/>
    <property type="project" value="InterPro"/>
</dbReference>
<dbReference type="InterPro" id="IPR000438">
    <property type="entry name" value="Acetyl_CoA_COase_Trfase_b_su"/>
</dbReference>
<dbReference type="InterPro" id="IPR011763">
    <property type="entry name" value="COA_CT_C"/>
</dbReference>
<evidence type="ECO:0000313" key="3">
    <source>
        <dbReference type="EMBL" id="HIX19963.1"/>
    </source>
</evidence>
<dbReference type="Pfam" id="PF01039">
    <property type="entry name" value="Carboxyl_trans"/>
    <property type="match status" value="1"/>
</dbReference>
<feature type="domain" description="CoA carboxyltransferase C-terminal" evidence="2">
    <location>
        <begin position="268"/>
        <end position="515"/>
    </location>
</feature>
<dbReference type="PANTHER" id="PTHR43842:SF2">
    <property type="entry name" value="PROPIONYL-COA CARBOXYLASE BETA CHAIN, MITOCHONDRIAL"/>
    <property type="match status" value="1"/>
</dbReference>
<proteinExistence type="predicted"/>
<evidence type="ECO:0000313" key="4">
    <source>
        <dbReference type="Proteomes" id="UP000823964"/>
    </source>
</evidence>
<dbReference type="Gene3D" id="3.90.226.10">
    <property type="entry name" value="2-enoyl-CoA Hydratase, Chain A, domain 1"/>
    <property type="match status" value="2"/>
</dbReference>
<dbReference type="InterPro" id="IPR011762">
    <property type="entry name" value="COA_CT_N"/>
</dbReference>
<dbReference type="PROSITE" id="PS50989">
    <property type="entry name" value="COA_CT_CTER"/>
    <property type="match status" value="1"/>
</dbReference>
<evidence type="ECO:0000259" key="1">
    <source>
        <dbReference type="PROSITE" id="PS50980"/>
    </source>
</evidence>
<protein>
    <submittedName>
        <fullName evidence="3">Acyl-CoA carboxylase subunit beta</fullName>
    </submittedName>
</protein>
<dbReference type="GO" id="GO:0009317">
    <property type="term" value="C:acetyl-CoA carboxylase complex"/>
    <property type="evidence" value="ECO:0007669"/>
    <property type="project" value="InterPro"/>
</dbReference>
<sequence>MAIDPKLLEELEARRRKIILSGGEEKIAKRHEKGDWTARERVDALFDGGSFTEIGMHTRHHCNNFGMQNKNIPGEGIVSGFGLVDGRPVAAVSADFMAQGGSLGYMHAMKICDAQRYALKAGMPVIQMNDSGGARLQEGVEALSGFANVFYNNVAASGVVPQISLILGPCAGGAAYSPALTDFIIIREGGAAGMYITGPKVIEQVTYEKCTMDEIGGAAVHSSVSGNAHFVAKSDAEAIEIAKKILSYLPSNNTQEPPHDLSCPLNIADDEGMNDIIPESNSTPMDMMQVINHLVDEDSFLEVQANFAGNVIVGFARICGVVVGIIANQPAVKAGCLDIDASDKAARFIRCCDCFNVPVVNLVDVPGFLPGKQQERGGIIRHGAKMIFAYSSATVPKITLITRKAYGGAYIAMCSKDLGADAVFAWPCAEIAVMGAQGAVPILYGRELKAIEDPAERAAREKELLDEYINTFYNPYAAAASDQLTEIIDPKQTRARIALTLRTLLGKRETRPAKKHGNMPL</sequence>
<dbReference type="PANTHER" id="PTHR43842">
    <property type="entry name" value="PROPIONYL-COA CARBOXYLASE BETA CHAIN"/>
    <property type="match status" value="1"/>
</dbReference>
<dbReference type="InterPro" id="IPR051047">
    <property type="entry name" value="AccD/PCCB"/>
</dbReference>
<dbReference type="InterPro" id="IPR029045">
    <property type="entry name" value="ClpP/crotonase-like_dom_sf"/>
</dbReference>
<dbReference type="SUPFAM" id="SSF52096">
    <property type="entry name" value="ClpP/crotonase"/>
    <property type="match status" value="2"/>
</dbReference>
<evidence type="ECO:0000259" key="2">
    <source>
        <dbReference type="PROSITE" id="PS50989"/>
    </source>
</evidence>
<dbReference type="Proteomes" id="UP000823964">
    <property type="component" value="Unassembled WGS sequence"/>
</dbReference>